<organism evidence="2 3">
    <name type="scientific">Kribbella italica</name>
    <dbReference type="NCBI Taxonomy" id="1540520"/>
    <lineage>
        <taxon>Bacteria</taxon>
        <taxon>Bacillati</taxon>
        <taxon>Actinomycetota</taxon>
        <taxon>Actinomycetes</taxon>
        <taxon>Propionibacteriales</taxon>
        <taxon>Kribbellaceae</taxon>
        <taxon>Kribbella</taxon>
    </lineage>
</organism>
<dbReference type="RefSeq" id="WP_184795554.1">
    <property type="nucleotide sequence ID" value="NZ_JACHMY010000001.1"/>
</dbReference>
<reference evidence="2 3" key="1">
    <citation type="submission" date="2020-08" db="EMBL/GenBank/DDBJ databases">
        <title>Sequencing the genomes of 1000 actinobacteria strains.</title>
        <authorList>
            <person name="Klenk H.-P."/>
        </authorList>
    </citation>
    <scope>NUCLEOTIDE SEQUENCE [LARGE SCALE GENOMIC DNA]</scope>
    <source>
        <strain evidence="2 3">DSM 28967</strain>
    </source>
</reference>
<sequence>MKTGTGTERRSSNESSPEENRQIQVDDRISHPEYGNGTVVLFNHTRLQVVWDIPFSADSPNRMLDHSPSFVDHLTLLPAE</sequence>
<dbReference type="Proteomes" id="UP000549971">
    <property type="component" value="Unassembled WGS sequence"/>
</dbReference>
<evidence type="ECO:0000256" key="1">
    <source>
        <dbReference type="SAM" id="MobiDB-lite"/>
    </source>
</evidence>
<dbReference type="AlphaFoldDB" id="A0A7W9J5J4"/>
<evidence type="ECO:0000313" key="2">
    <source>
        <dbReference type="EMBL" id="MBB5835984.1"/>
    </source>
</evidence>
<evidence type="ECO:0000313" key="3">
    <source>
        <dbReference type="Proteomes" id="UP000549971"/>
    </source>
</evidence>
<accession>A0A7W9J5J4</accession>
<proteinExistence type="predicted"/>
<gene>
    <name evidence="2" type="ORF">HDA39_002718</name>
</gene>
<dbReference type="EMBL" id="JACHMY010000001">
    <property type="protein sequence ID" value="MBB5835984.1"/>
    <property type="molecule type" value="Genomic_DNA"/>
</dbReference>
<name>A0A7W9J5J4_9ACTN</name>
<protein>
    <submittedName>
        <fullName evidence="2">Uncharacterized protein</fullName>
    </submittedName>
</protein>
<feature type="region of interest" description="Disordered" evidence="1">
    <location>
        <begin position="1"/>
        <end position="30"/>
    </location>
</feature>
<comment type="caution">
    <text evidence="2">The sequence shown here is derived from an EMBL/GenBank/DDBJ whole genome shotgun (WGS) entry which is preliminary data.</text>
</comment>
<keyword evidence="3" id="KW-1185">Reference proteome</keyword>
<feature type="compositionally biased region" description="Basic and acidic residues" evidence="1">
    <location>
        <begin position="7"/>
        <end position="30"/>
    </location>
</feature>